<evidence type="ECO:0000256" key="2">
    <source>
        <dbReference type="ARBA" id="ARBA00007783"/>
    </source>
</evidence>
<dbReference type="Gene3D" id="3.40.1710.10">
    <property type="entry name" value="abc type-2 transporter like domain"/>
    <property type="match status" value="1"/>
</dbReference>
<comment type="caution">
    <text evidence="10">The sequence shown here is derived from an EMBL/GenBank/DDBJ whole genome shotgun (WGS) entry which is preliminary data.</text>
</comment>
<feature type="transmembrane region" description="Helical" evidence="8">
    <location>
        <begin position="22"/>
        <end position="42"/>
    </location>
</feature>
<accession>A0ABT4CK72</accession>
<feature type="transmembrane region" description="Helical" evidence="8">
    <location>
        <begin position="185"/>
        <end position="208"/>
    </location>
</feature>
<feature type="transmembrane region" description="Helical" evidence="8">
    <location>
        <begin position="235"/>
        <end position="258"/>
    </location>
</feature>
<dbReference type="InterPro" id="IPR051449">
    <property type="entry name" value="ABC-2_transporter_component"/>
</dbReference>
<evidence type="ECO:0000259" key="9">
    <source>
        <dbReference type="PROSITE" id="PS51012"/>
    </source>
</evidence>
<comment type="subcellular location">
    <subcellularLocation>
        <location evidence="1">Cell membrane</location>
        <topology evidence="1">Multi-pass membrane protein</topology>
    </subcellularLocation>
</comment>
<evidence type="ECO:0000313" key="11">
    <source>
        <dbReference type="Proteomes" id="UP001079657"/>
    </source>
</evidence>
<organism evidence="10 11">
    <name type="scientific">Clostridium ganghwense</name>
    <dbReference type="NCBI Taxonomy" id="312089"/>
    <lineage>
        <taxon>Bacteria</taxon>
        <taxon>Bacillati</taxon>
        <taxon>Bacillota</taxon>
        <taxon>Clostridia</taxon>
        <taxon>Eubacteriales</taxon>
        <taxon>Clostridiaceae</taxon>
        <taxon>Clostridium</taxon>
    </lineage>
</organism>
<dbReference type="EMBL" id="JAPQES010000001">
    <property type="protein sequence ID" value="MCY6369318.1"/>
    <property type="molecule type" value="Genomic_DNA"/>
</dbReference>
<sequence>MNWQRFISIIKKEFIQIKRDKFSAKIIILMPIMMIFLFGYAVNTDLEDINIAVFDQSRTQESRTYINKFTNSNYFIPKYYVNSTNELNYLIDNGDAKAGLIIPPNFTEKLKKGKQAQGQLIIDGTDPTIARTALSSGQLISQNYSMQNTQKNLSKKGIALNKTSLLSIDLRTNVWYNPNLKSTLFTIPGVIGLILQNITVMLTAFALVRERERSTIEQLIVTPIKTRELILGKMIPYILIGYVDFLFVLGIGTMWFGLPINGSLPLLLLLGFEFVIVALAIGMWISTITINQLQAMQATMLFILPSFLLSGFVFPRESMPKIIQIMGNLIPLTFFLKIARGIILKGVGMEYLWKDTLILGILGILILSFSILNFKKNLE</sequence>
<dbReference type="PANTHER" id="PTHR30294">
    <property type="entry name" value="MEMBRANE COMPONENT OF ABC TRANSPORTER YHHJ-RELATED"/>
    <property type="match status" value="1"/>
</dbReference>
<evidence type="ECO:0000256" key="5">
    <source>
        <dbReference type="ARBA" id="ARBA00022692"/>
    </source>
</evidence>
<evidence type="ECO:0000256" key="6">
    <source>
        <dbReference type="ARBA" id="ARBA00022989"/>
    </source>
</evidence>
<keyword evidence="7 8" id="KW-0472">Membrane</keyword>
<dbReference type="PANTHER" id="PTHR30294:SF29">
    <property type="entry name" value="MULTIDRUG ABC TRANSPORTER PERMEASE YBHS-RELATED"/>
    <property type="match status" value="1"/>
</dbReference>
<dbReference type="InterPro" id="IPR013525">
    <property type="entry name" value="ABC2_TM"/>
</dbReference>
<evidence type="ECO:0000256" key="1">
    <source>
        <dbReference type="ARBA" id="ARBA00004651"/>
    </source>
</evidence>
<evidence type="ECO:0000256" key="3">
    <source>
        <dbReference type="ARBA" id="ARBA00022448"/>
    </source>
</evidence>
<keyword evidence="4" id="KW-1003">Cell membrane</keyword>
<comment type="similarity">
    <text evidence="2">Belongs to the ABC-2 integral membrane protein family.</text>
</comment>
<dbReference type="InterPro" id="IPR047817">
    <property type="entry name" value="ABC2_TM_bact-type"/>
</dbReference>
<dbReference type="PROSITE" id="PS51012">
    <property type="entry name" value="ABC_TM2"/>
    <property type="match status" value="1"/>
</dbReference>
<keyword evidence="11" id="KW-1185">Reference proteome</keyword>
<dbReference type="Pfam" id="PF12698">
    <property type="entry name" value="ABC2_membrane_3"/>
    <property type="match status" value="1"/>
</dbReference>
<feature type="transmembrane region" description="Helical" evidence="8">
    <location>
        <begin position="351"/>
        <end position="372"/>
    </location>
</feature>
<feature type="transmembrane region" description="Helical" evidence="8">
    <location>
        <begin position="322"/>
        <end position="339"/>
    </location>
</feature>
<keyword evidence="3" id="KW-0813">Transport</keyword>
<name>A0ABT4CK72_9CLOT</name>
<proteinExistence type="inferred from homology"/>
<reference evidence="10" key="1">
    <citation type="submission" date="2022-12" db="EMBL/GenBank/DDBJ databases">
        <authorList>
            <person name="Wang J."/>
        </authorList>
    </citation>
    <scope>NUCLEOTIDE SEQUENCE</scope>
    <source>
        <strain evidence="10">HY-42-06</strain>
    </source>
</reference>
<dbReference type="Proteomes" id="UP001079657">
    <property type="component" value="Unassembled WGS sequence"/>
</dbReference>
<feature type="transmembrane region" description="Helical" evidence="8">
    <location>
        <begin position="264"/>
        <end position="286"/>
    </location>
</feature>
<dbReference type="RefSeq" id="WP_268047635.1">
    <property type="nucleotide sequence ID" value="NZ_JAPQES010000001.1"/>
</dbReference>
<evidence type="ECO:0000256" key="8">
    <source>
        <dbReference type="SAM" id="Phobius"/>
    </source>
</evidence>
<keyword evidence="6 8" id="KW-1133">Transmembrane helix</keyword>
<keyword evidence="5 8" id="KW-0812">Transmembrane</keyword>
<feature type="domain" description="ABC transmembrane type-2" evidence="9">
    <location>
        <begin position="150"/>
        <end position="377"/>
    </location>
</feature>
<gene>
    <name evidence="10" type="ORF">OXH55_01495</name>
</gene>
<evidence type="ECO:0000256" key="7">
    <source>
        <dbReference type="ARBA" id="ARBA00023136"/>
    </source>
</evidence>
<protein>
    <submittedName>
        <fullName evidence="10">ABC transporter permease</fullName>
    </submittedName>
</protein>
<evidence type="ECO:0000313" key="10">
    <source>
        <dbReference type="EMBL" id="MCY6369318.1"/>
    </source>
</evidence>
<feature type="transmembrane region" description="Helical" evidence="8">
    <location>
        <begin position="298"/>
        <end position="316"/>
    </location>
</feature>
<evidence type="ECO:0000256" key="4">
    <source>
        <dbReference type="ARBA" id="ARBA00022475"/>
    </source>
</evidence>